<dbReference type="Proteomes" id="UP000606974">
    <property type="component" value="Unassembled WGS sequence"/>
</dbReference>
<keyword evidence="3" id="KW-1185">Reference proteome</keyword>
<evidence type="ECO:0000259" key="1">
    <source>
        <dbReference type="PROSITE" id="PS50181"/>
    </source>
</evidence>
<dbReference type="AlphaFoldDB" id="A0A8H7E2U3"/>
<dbReference type="OrthoDB" id="3226064at2759"/>
<accession>A0A8H7E2U3</accession>
<comment type="caution">
    <text evidence="2">The sequence shown here is derived from an EMBL/GenBank/DDBJ whole genome shotgun (WGS) entry which is preliminary data.</text>
</comment>
<dbReference type="Pfam" id="PF12937">
    <property type="entry name" value="F-box-like"/>
    <property type="match status" value="1"/>
</dbReference>
<gene>
    <name evidence="2" type="ORF">GJ744_011567</name>
</gene>
<feature type="domain" description="F-box" evidence="1">
    <location>
        <begin position="1"/>
        <end position="48"/>
    </location>
</feature>
<dbReference type="InterPro" id="IPR001810">
    <property type="entry name" value="F-box_dom"/>
</dbReference>
<dbReference type="PROSITE" id="PS50181">
    <property type="entry name" value="FBOX"/>
    <property type="match status" value="1"/>
</dbReference>
<reference evidence="2" key="1">
    <citation type="submission" date="2020-02" db="EMBL/GenBank/DDBJ databases">
        <authorList>
            <person name="Palmer J.M."/>
        </authorList>
    </citation>
    <scope>NUCLEOTIDE SEQUENCE</scope>
    <source>
        <strain evidence="2">EPUS1.4</strain>
        <tissue evidence="2">Thallus</tissue>
    </source>
</reference>
<dbReference type="InterPro" id="IPR036047">
    <property type="entry name" value="F-box-like_dom_sf"/>
</dbReference>
<dbReference type="CDD" id="cd09917">
    <property type="entry name" value="F-box_SF"/>
    <property type="match status" value="1"/>
</dbReference>
<evidence type="ECO:0000313" key="3">
    <source>
        <dbReference type="Proteomes" id="UP000606974"/>
    </source>
</evidence>
<evidence type="ECO:0000313" key="2">
    <source>
        <dbReference type="EMBL" id="KAF7506635.1"/>
    </source>
</evidence>
<organism evidence="2 3">
    <name type="scientific">Endocarpon pusillum</name>
    <dbReference type="NCBI Taxonomy" id="364733"/>
    <lineage>
        <taxon>Eukaryota</taxon>
        <taxon>Fungi</taxon>
        <taxon>Dikarya</taxon>
        <taxon>Ascomycota</taxon>
        <taxon>Pezizomycotina</taxon>
        <taxon>Eurotiomycetes</taxon>
        <taxon>Chaetothyriomycetidae</taxon>
        <taxon>Verrucariales</taxon>
        <taxon>Verrucariaceae</taxon>
        <taxon>Endocarpon</taxon>
    </lineage>
</organism>
<sequence length="440" mass="49838">MACLISLPHEILHNVFAEADPVDMASLACTCRAFHGFIQKNRCLFKKLYLKTFDPRIREAGDKEPAWEELLPRLVKLQKILDSSDQNTKRPNLEYVADNVADLLRNTSSEAQHPFNVAFLAELFQQPANAELFLCNSSLYERAKKEGRSPSATKAEQQLSAKLHCLYGVPILYPKRTTCKPVYPYATSKVYDLRQYTEKTFWGPFIDDGSQDVDWEKVEAIMVVLGHNLQIFSDRTNGVFKPIWIDPFSGATPDSYRSPSLPVPEEPPLPLDFIDPYNITGTWMRVVCFLDYTELFSYNFSSAPPPSDEPREPLDTGEAIRLIIMNLKATKLEQPGPTDGQTLPIVHFTGTSRSMHASWDPNSNSTIRGTVRLTPEGEIRWTTFSVYHGEERWRSEGIQIGGRNSARGVFGNWFDKDFDPQGPAGPTALWKISDRYTETS</sequence>
<proteinExistence type="predicted"/>
<protein>
    <recommendedName>
        <fullName evidence="1">F-box domain-containing protein</fullName>
    </recommendedName>
</protein>
<dbReference type="Gene3D" id="1.20.1280.50">
    <property type="match status" value="1"/>
</dbReference>
<dbReference type="SUPFAM" id="SSF81383">
    <property type="entry name" value="F-box domain"/>
    <property type="match status" value="1"/>
</dbReference>
<dbReference type="SMART" id="SM00256">
    <property type="entry name" value="FBOX"/>
    <property type="match status" value="1"/>
</dbReference>
<dbReference type="EMBL" id="JAACFV010000083">
    <property type="protein sequence ID" value="KAF7506635.1"/>
    <property type="molecule type" value="Genomic_DNA"/>
</dbReference>
<name>A0A8H7E2U3_9EURO</name>